<comment type="caution">
    <text evidence="2">The sequence shown here is derived from an EMBL/GenBank/DDBJ whole genome shotgun (WGS) entry which is preliminary data.</text>
</comment>
<keyword evidence="3" id="KW-1185">Reference proteome</keyword>
<dbReference type="EMBL" id="QFZU02000081">
    <property type="protein sequence ID" value="RGA03473.1"/>
    <property type="molecule type" value="Genomic_DNA"/>
</dbReference>
<evidence type="ECO:0000313" key="3">
    <source>
        <dbReference type="Proteomes" id="UP000262538"/>
    </source>
</evidence>
<reference evidence="2 3" key="1">
    <citation type="submission" date="2018-08" db="EMBL/GenBank/DDBJ databases">
        <title>Microbispora. triticiradicis sp. nov., a novel actinomycete isolated from the root of wheat (Triticum aestivum L.)).</title>
        <authorList>
            <person name="Han C."/>
        </authorList>
    </citation>
    <scope>NUCLEOTIDE SEQUENCE [LARGE SCALE GENOMIC DNA]</scope>
    <source>
        <strain evidence="2 3">NEAU-HRDPA2-9</strain>
    </source>
</reference>
<evidence type="ECO:0000313" key="2">
    <source>
        <dbReference type="EMBL" id="RGA03473.1"/>
    </source>
</evidence>
<name>A0ABX9LHN3_9ACTN</name>
<sequence>MTDPAFQARLRCDDLTNPPPNSDRMVSAKIEPYSIYPNWFHWQKFNRGDFTVVRCDSATSNNFIGGCVFNNVLSSVEFELGKGYDKAYKHYWKACFTPSDTYPHNPVKQLPGCPNILPDHVQRPTYLLHRGDQQTNNNSRAATRCNSLWPNYAAAGLECDEYPFASSKERSAEIDQLRSFSVCTIPGTENGAAGAPLNRMCSRDRLLVGDPYFIRFKTPLFAPNPLPPSRDALCNPPNPSSEYAK</sequence>
<protein>
    <recommendedName>
        <fullName evidence="1">Deoxyribonuclease NucA/NucB domain-containing protein</fullName>
    </recommendedName>
</protein>
<gene>
    <name evidence="2" type="ORF">DI270_019105</name>
</gene>
<dbReference type="InterPro" id="IPR029476">
    <property type="entry name" value="DNase_NucA_NucB"/>
</dbReference>
<evidence type="ECO:0000259" key="1">
    <source>
        <dbReference type="Pfam" id="PF14040"/>
    </source>
</evidence>
<accession>A0ABX9LHN3</accession>
<organism evidence="2 3">
    <name type="scientific">Microbispora triticiradicis</name>
    <dbReference type="NCBI Taxonomy" id="2200763"/>
    <lineage>
        <taxon>Bacteria</taxon>
        <taxon>Bacillati</taxon>
        <taxon>Actinomycetota</taxon>
        <taxon>Actinomycetes</taxon>
        <taxon>Streptosporangiales</taxon>
        <taxon>Streptosporangiaceae</taxon>
        <taxon>Microbispora</taxon>
    </lineage>
</organism>
<dbReference type="Pfam" id="PF14040">
    <property type="entry name" value="DNase_NucA_NucB"/>
    <property type="match status" value="1"/>
</dbReference>
<proteinExistence type="predicted"/>
<dbReference type="Proteomes" id="UP000262538">
    <property type="component" value="Unassembled WGS sequence"/>
</dbReference>
<feature type="domain" description="Deoxyribonuclease NucA/NucB" evidence="1">
    <location>
        <begin position="127"/>
        <end position="213"/>
    </location>
</feature>